<keyword evidence="6" id="KW-0934">Plastid</keyword>
<dbReference type="AlphaFoldDB" id="A0A097KKD3"/>
<dbReference type="InterPro" id="IPR023591">
    <property type="entry name" value="Ribosomal_uS2_flav_dom_sf"/>
</dbReference>
<evidence type="ECO:0000256" key="1">
    <source>
        <dbReference type="ARBA" id="ARBA00006242"/>
    </source>
</evidence>
<dbReference type="Pfam" id="PF00318">
    <property type="entry name" value="Ribosomal_S2"/>
    <property type="match status" value="1"/>
</dbReference>
<reference evidence="6" key="1">
    <citation type="journal article" date="2014" name="BMC Evol. Biol.">
        <title>Chloroplast phylogenomic analysis resolves deep-level relationships within the green algal class Trebouxiophyceae.</title>
        <authorList>
            <person name="Lemieux C."/>
            <person name="Otis C."/>
            <person name="Turmel M."/>
        </authorList>
    </citation>
    <scope>NUCLEOTIDE SEQUENCE</scope>
</reference>
<evidence type="ECO:0000256" key="4">
    <source>
        <dbReference type="ARBA" id="ARBA00035155"/>
    </source>
</evidence>
<dbReference type="SUPFAM" id="SSF52313">
    <property type="entry name" value="Ribosomal protein S2"/>
    <property type="match status" value="1"/>
</dbReference>
<proteinExistence type="inferred from homology"/>
<evidence type="ECO:0000256" key="2">
    <source>
        <dbReference type="ARBA" id="ARBA00022980"/>
    </source>
</evidence>
<comment type="similarity">
    <text evidence="1 5">Belongs to the universal ribosomal protein uS2 family.</text>
</comment>
<gene>
    <name evidence="5 6" type="primary">rps2</name>
</gene>
<comment type="subcellular location">
    <subcellularLocation>
        <location evidence="5">Plastid</location>
        <location evidence="5">Chloroplast</location>
    </subcellularLocation>
</comment>
<evidence type="ECO:0000256" key="5">
    <source>
        <dbReference type="HAMAP-Rule" id="MF_00291"/>
    </source>
</evidence>
<evidence type="ECO:0000313" key="6">
    <source>
        <dbReference type="EMBL" id="AIT93612.1"/>
    </source>
</evidence>
<dbReference type="InterPro" id="IPR005706">
    <property type="entry name" value="Ribosomal_uS2_bac/mit/plastid"/>
</dbReference>
<keyword evidence="6" id="KW-0150">Chloroplast</keyword>
<name>A0A097KKD3_9CHLO</name>
<dbReference type="GO" id="GO:0009507">
    <property type="term" value="C:chloroplast"/>
    <property type="evidence" value="ECO:0007669"/>
    <property type="project" value="UniProtKB-SubCell"/>
</dbReference>
<dbReference type="Gene3D" id="1.10.287.610">
    <property type="entry name" value="Helix hairpin bin"/>
    <property type="match status" value="1"/>
</dbReference>
<sequence length="252" mass="28348">MTIDEMVQKGVHLGHQTSRWNPKMEPYIYTKRNGVHIIDLIQTCSQLKTVSDMLEKYSSQGKSFLFVGTKRQASGLLAKVAIECNSFYVNQRWLGGMLTNWKTIKRSLCTLQELEVQEGTEGFQKLPKKEATTFRKRKERLQKYLGGLKGMTALPDVVIIVGQVEEMNAVLECKKLGITTVTILDTDCDPTLTDLFVAANDDSIKSLTLLCNTFLHAIQTGRDRLKDSTPGTTLGRGKTNRAAFKKREVIRS</sequence>
<protein>
    <recommendedName>
        <fullName evidence="4 5">Small ribosomal subunit protein uS2c</fullName>
    </recommendedName>
</protein>
<dbReference type="GO" id="GO:0005763">
    <property type="term" value="C:mitochondrial small ribosomal subunit"/>
    <property type="evidence" value="ECO:0007669"/>
    <property type="project" value="TreeGrafter"/>
</dbReference>
<geneLocation type="chloroplast" evidence="6"/>
<dbReference type="FunFam" id="1.10.287.610:FF:000001">
    <property type="entry name" value="30S ribosomal protein S2"/>
    <property type="match status" value="1"/>
</dbReference>
<dbReference type="PANTHER" id="PTHR12534:SF0">
    <property type="entry name" value="SMALL RIBOSOMAL SUBUNIT PROTEIN US2M"/>
    <property type="match status" value="1"/>
</dbReference>
<evidence type="ECO:0000256" key="3">
    <source>
        <dbReference type="ARBA" id="ARBA00023274"/>
    </source>
</evidence>
<dbReference type="CDD" id="cd01425">
    <property type="entry name" value="RPS2"/>
    <property type="match status" value="1"/>
</dbReference>
<dbReference type="PRINTS" id="PR00395">
    <property type="entry name" value="RIBOSOMALS2"/>
</dbReference>
<organism evidence="6">
    <name type="scientific">Watanabea reniformis</name>
    <dbReference type="NCBI Taxonomy" id="191674"/>
    <lineage>
        <taxon>Eukaryota</taxon>
        <taxon>Viridiplantae</taxon>
        <taxon>Chlorophyta</taxon>
        <taxon>core chlorophytes</taxon>
        <taxon>Trebouxiophyceae</taxon>
        <taxon>Watanabeales</taxon>
        <taxon>Watanabeaceae</taxon>
        <taxon>Watanabea</taxon>
    </lineage>
</organism>
<dbReference type="GO" id="GO:0003735">
    <property type="term" value="F:structural constituent of ribosome"/>
    <property type="evidence" value="ECO:0007669"/>
    <property type="project" value="InterPro"/>
</dbReference>
<keyword evidence="2 5" id="KW-0689">Ribosomal protein</keyword>
<dbReference type="RefSeq" id="YP_009104949.1">
    <property type="nucleotide sequence ID" value="NC_025526.1"/>
</dbReference>
<accession>A0A097KKD3</accession>
<dbReference type="EMBL" id="KM462863">
    <property type="protein sequence ID" value="AIT93612.1"/>
    <property type="molecule type" value="Genomic_DNA"/>
</dbReference>
<dbReference type="HAMAP" id="MF_00291_B">
    <property type="entry name" value="Ribosomal_uS2_B"/>
    <property type="match status" value="1"/>
</dbReference>
<dbReference type="GeneID" id="22158600"/>
<dbReference type="NCBIfam" id="TIGR01011">
    <property type="entry name" value="rpsB_bact"/>
    <property type="match status" value="1"/>
</dbReference>
<dbReference type="Gene3D" id="3.40.50.10490">
    <property type="entry name" value="Glucose-6-phosphate isomerase like protein, domain 1"/>
    <property type="match status" value="1"/>
</dbReference>
<dbReference type="PANTHER" id="PTHR12534">
    <property type="entry name" value="30S RIBOSOMAL PROTEIN S2 PROKARYOTIC AND ORGANELLAR"/>
    <property type="match status" value="1"/>
</dbReference>
<keyword evidence="3 5" id="KW-0687">Ribonucleoprotein</keyword>
<dbReference type="InterPro" id="IPR001865">
    <property type="entry name" value="Ribosomal_uS2"/>
</dbReference>
<dbReference type="GO" id="GO:0006412">
    <property type="term" value="P:translation"/>
    <property type="evidence" value="ECO:0007669"/>
    <property type="project" value="UniProtKB-UniRule"/>
</dbReference>